<accession>A0A1D1Y2M4</accession>
<feature type="non-terminal residue" evidence="6">
    <location>
        <position position="1"/>
    </location>
</feature>
<sequence length="130" mass="13764">WSRFVKEKGLLAGDVVSFLRSTGPDRQLHIDWKARAGSGAFDTSGALPMHPVARPAHVVRLFGVDLVEVPGDGSNVGAGDATAHRDLDVGTGAAGRPGLMGSWGGKRLRQMELLAPLPQLCKKRCVVEAL</sequence>
<dbReference type="GO" id="GO:0005634">
    <property type="term" value="C:nucleus"/>
    <property type="evidence" value="ECO:0007669"/>
    <property type="project" value="UniProtKB-SubCell"/>
</dbReference>
<dbReference type="InterPro" id="IPR044800">
    <property type="entry name" value="LEC2-like"/>
</dbReference>
<dbReference type="InterPro" id="IPR015300">
    <property type="entry name" value="DNA-bd_pseudobarrel_sf"/>
</dbReference>
<dbReference type="Gene3D" id="2.40.330.10">
    <property type="entry name" value="DNA-binding pseudobarrel domain"/>
    <property type="match status" value="1"/>
</dbReference>
<dbReference type="GO" id="GO:0003677">
    <property type="term" value="F:DNA binding"/>
    <property type="evidence" value="ECO:0007669"/>
    <property type="project" value="UniProtKB-KW"/>
</dbReference>
<evidence type="ECO:0000256" key="4">
    <source>
        <dbReference type="ARBA" id="ARBA00023163"/>
    </source>
</evidence>
<organism evidence="6">
    <name type="scientific">Anthurium amnicola</name>
    <dbReference type="NCBI Taxonomy" id="1678845"/>
    <lineage>
        <taxon>Eukaryota</taxon>
        <taxon>Viridiplantae</taxon>
        <taxon>Streptophyta</taxon>
        <taxon>Embryophyta</taxon>
        <taxon>Tracheophyta</taxon>
        <taxon>Spermatophyta</taxon>
        <taxon>Magnoliopsida</taxon>
        <taxon>Liliopsida</taxon>
        <taxon>Araceae</taxon>
        <taxon>Pothoideae</taxon>
        <taxon>Potheae</taxon>
        <taxon>Anthurium</taxon>
    </lineage>
</organism>
<name>A0A1D1Y2M4_9ARAE</name>
<comment type="subcellular location">
    <subcellularLocation>
        <location evidence="1">Nucleus</location>
    </subcellularLocation>
</comment>
<dbReference type="PANTHER" id="PTHR31140:SF1">
    <property type="entry name" value="AP2_ERF AND B3 DOMAIN-CONTAINING TRANSCRIPTION REPRESSOR RAV2"/>
    <property type="match status" value="1"/>
</dbReference>
<dbReference type="GO" id="GO:0003700">
    <property type="term" value="F:DNA-binding transcription factor activity"/>
    <property type="evidence" value="ECO:0007669"/>
    <property type="project" value="InterPro"/>
</dbReference>
<protein>
    <submittedName>
        <fullName evidence="6">AP2/ERF and B3 domain-containing transcription repressor RAV2</fullName>
    </submittedName>
</protein>
<evidence type="ECO:0000313" key="6">
    <source>
        <dbReference type="EMBL" id="JAT48883.1"/>
    </source>
</evidence>
<reference evidence="6" key="1">
    <citation type="submission" date="2015-07" db="EMBL/GenBank/DDBJ databases">
        <title>Transcriptome Assembly of Anthurium amnicola.</title>
        <authorList>
            <person name="Suzuki J."/>
        </authorList>
    </citation>
    <scope>NUCLEOTIDE SEQUENCE</scope>
</reference>
<evidence type="ECO:0000256" key="1">
    <source>
        <dbReference type="ARBA" id="ARBA00004123"/>
    </source>
</evidence>
<dbReference type="PANTHER" id="PTHR31140">
    <property type="entry name" value="B3 DOMAIN-CONTAINING TRANSCRIPTION FACTOR ABI3"/>
    <property type="match status" value="1"/>
</dbReference>
<keyword evidence="5" id="KW-0539">Nucleus</keyword>
<proteinExistence type="predicted"/>
<keyword evidence="4" id="KW-0804">Transcription</keyword>
<keyword evidence="3" id="KW-0238">DNA-binding</keyword>
<keyword evidence="2" id="KW-0805">Transcription regulation</keyword>
<dbReference type="EMBL" id="GDJX01019053">
    <property type="protein sequence ID" value="JAT48883.1"/>
    <property type="molecule type" value="Transcribed_RNA"/>
</dbReference>
<evidence type="ECO:0000256" key="5">
    <source>
        <dbReference type="ARBA" id="ARBA00023242"/>
    </source>
</evidence>
<dbReference type="AlphaFoldDB" id="A0A1D1Y2M4"/>
<evidence type="ECO:0000256" key="2">
    <source>
        <dbReference type="ARBA" id="ARBA00023015"/>
    </source>
</evidence>
<gene>
    <name evidence="6" type="primary">RAV2</name>
    <name evidence="6" type="ORF">g.2675</name>
</gene>
<evidence type="ECO:0000256" key="3">
    <source>
        <dbReference type="ARBA" id="ARBA00023125"/>
    </source>
</evidence>